<evidence type="ECO:0000313" key="4">
    <source>
        <dbReference type="Proteomes" id="UP001254759"/>
    </source>
</evidence>
<protein>
    <recommendedName>
        <fullName evidence="5">Lipoprotein</fullName>
    </recommendedName>
</protein>
<evidence type="ECO:0000313" key="3">
    <source>
        <dbReference type="EMBL" id="MDR6843260.1"/>
    </source>
</evidence>
<reference evidence="3 4" key="1">
    <citation type="submission" date="2023-07" db="EMBL/GenBank/DDBJ databases">
        <title>Sorghum-associated microbial communities from plants grown in Nebraska, USA.</title>
        <authorList>
            <person name="Schachtman D."/>
        </authorList>
    </citation>
    <scope>NUCLEOTIDE SEQUENCE [LARGE SCALE GENOMIC DNA]</scope>
    <source>
        <strain evidence="3 4">BE107</strain>
    </source>
</reference>
<feature type="chain" id="PRO_5045294266" description="Lipoprotein" evidence="2">
    <location>
        <begin position="21"/>
        <end position="192"/>
    </location>
</feature>
<dbReference type="PROSITE" id="PS51257">
    <property type="entry name" value="PROKAR_LIPOPROTEIN"/>
    <property type="match status" value="1"/>
</dbReference>
<organism evidence="3 4">
    <name type="scientific">Pseudoxanthomonas sacheonensis</name>
    <dbReference type="NCBI Taxonomy" id="443615"/>
    <lineage>
        <taxon>Bacteria</taxon>
        <taxon>Pseudomonadati</taxon>
        <taxon>Pseudomonadota</taxon>
        <taxon>Gammaproteobacteria</taxon>
        <taxon>Lysobacterales</taxon>
        <taxon>Lysobacteraceae</taxon>
        <taxon>Pseudoxanthomonas</taxon>
    </lineage>
</organism>
<gene>
    <name evidence="3" type="ORF">J2W94_003573</name>
</gene>
<evidence type="ECO:0008006" key="5">
    <source>
        <dbReference type="Google" id="ProtNLM"/>
    </source>
</evidence>
<keyword evidence="4" id="KW-1185">Reference proteome</keyword>
<sequence length="192" mass="20458">MVSKKLMVIAFVTLVAACQAKQSDTQVVAPTVPATTPSESSMSSDSANKPAGNAMENQAQTEIVEQQPVTAAGKALLPGLKEGMAYADFRKLVLANGWTPVVTPECVANVVGGDYASVCKANPDQISCRICELMPELDSYSGDGYSLVRFRHAGDGEQVEVTGYGMIEDWNVSGDDSRLQVMGWEFSKSPSQ</sequence>
<evidence type="ECO:0000256" key="2">
    <source>
        <dbReference type="SAM" id="SignalP"/>
    </source>
</evidence>
<feature type="compositionally biased region" description="Low complexity" evidence="1">
    <location>
        <begin position="27"/>
        <end position="46"/>
    </location>
</feature>
<feature type="signal peptide" evidence="2">
    <location>
        <begin position="1"/>
        <end position="20"/>
    </location>
</feature>
<comment type="caution">
    <text evidence="3">The sequence shown here is derived from an EMBL/GenBank/DDBJ whole genome shotgun (WGS) entry which is preliminary data.</text>
</comment>
<keyword evidence="2" id="KW-0732">Signal</keyword>
<evidence type="ECO:0000256" key="1">
    <source>
        <dbReference type="SAM" id="MobiDB-lite"/>
    </source>
</evidence>
<dbReference type="Proteomes" id="UP001254759">
    <property type="component" value="Unassembled WGS sequence"/>
</dbReference>
<dbReference type="EMBL" id="JAVDTT010000006">
    <property type="protein sequence ID" value="MDR6843260.1"/>
    <property type="molecule type" value="Genomic_DNA"/>
</dbReference>
<feature type="region of interest" description="Disordered" evidence="1">
    <location>
        <begin position="26"/>
        <end position="55"/>
    </location>
</feature>
<name>A0ABU1RZ71_9GAMM</name>
<dbReference type="RefSeq" id="WP_310096279.1">
    <property type="nucleotide sequence ID" value="NZ_JAVDTT010000006.1"/>
</dbReference>
<accession>A0ABU1RZ71</accession>
<proteinExistence type="predicted"/>